<evidence type="ECO:0000313" key="3">
    <source>
        <dbReference type="Proteomes" id="UP001372338"/>
    </source>
</evidence>
<dbReference type="EMBL" id="JAYWIO010000008">
    <property type="protein sequence ID" value="KAK7245659.1"/>
    <property type="molecule type" value="Genomic_DNA"/>
</dbReference>
<name>A0AAN9E3A9_CROPI</name>
<sequence>MMAPKNAKGKNVVRRILQREGPSEPVTPSSSSSEEPIEKDPIDAAMPDEETAEEQPQIPDPQDTSLLTTNTF</sequence>
<dbReference type="Proteomes" id="UP001372338">
    <property type="component" value="Unassembled WGS sequence"/>
</dbReference>
<feature type="compositionally biased region" description="Low complexity" evidence="1">
    <location>
        <begin position="23"/>
        <end position="34"/>
    </location>
</feature>
<evidence type="ECO:0000256" key="1">
    <source>
        <dbReference type="SAM" id="MobiDB-lite"/>
    </source>
</evidence>
<accession>A0AAN9E3A9</accession>
<feature type="compositionally biased region" description="Polar residues" evidence="1">
    <location>
        <begin position="62"/>
        <end position="72"/>
    </location>
</feature>
<organism evidence="2 3">
    <name type="scientific">Crotalaria pallida</name>
    <name type="common">Smooth rattlebox</name>
    <name type="synonym">Crotalaria striata</name>
    <dbReference type="NCBI Taxonomy" id="3830"/>
    <lineage>
        <taxon>Eukaryota</taxon>
        <taxon>Viridiplantae</taxon>
        <taxon>Streptophyta</taxon>
        <taxon>Embryophyta</taxon>
        <taxon>Tracheophyta</taxon>
        <taxon>Spermatophyta</taxon>
        <taxon>Magnoliopsida</taxon>
        <taxon>eudicotyledons</taxon>
        <taxon>Gunneridae</taxon>
        <taxon>Pentapetalae</taxon>
        <taxon>rosids</taxon>
        <taxon>fabids</taxon>
        <taxon>Fabales</taxon>
        <taxon>Fabaceae</taxon>
        <taxon>Papilionoideae</taxon>
        <taxon>50 kb inversion clade</taxon>
        <taxon>genistoids sensu lato</taxon>
        <taxon>core genistoids</taxon>
        <taxon>Crotalarieae</taxon>
        <taxon>Crotalaria</taxon>
    </lineage>
</organism>
<keyword evidence="3" id="KW-1185">Reference proteome</keyword>
<reference evidence="2 3" key="1">
    <citation type="submission" date="2024-01" db="EMBL/GenBank/DDBJ databases">
        <title>The genomes of 5 underutilized Papilionoideae crops provide insights into root nodulation and disease resistanc.</title>
        <authorList>
            <person name="Yuan L."/>
        </authorList>
    </citation>
    <scope>NUCLEOTIDE SEQUENCE [LARGE SCALE GENOMIC DNA]</scope>
    <source>
        <strain evidence="2">ZHUSHIDOU_FW_LH</strain>
        <tissue evidence="2">Leaf</tissue>
    </source>
</reference>
<protein>
    <submittedName>
        <fullName evidence="2">Uncharacterized protein</fullName>
    </submittedName>
</protein>
<gene>
    <name evidence="2" type="ORF">RIF29_40507</name>
</gene>
<dbReference type="AlphaFoldDB" id="A0AAN9E3A9"/>
<evidence type="ECO:0000313" key="2">
    <source>
        <dbReference type="EMBL" id="KAK7245659.1"/>
    </source>
</evidence>
<comment type="caution">
    <text evidence="2">The sequence shown here is derived from an EMBL/GenBank/DDBJ whole genome shotgun (WGS) entry which is preliminary data.</text>
</comment>
<proteinExistence type="predicted"/>
<feature type="region of interest" description="Disordered" evidence="1">
    <location>
        <begin position="1"/>
        <end position="72"/>
    </location>
</feature>